<evidence type="ECO:0000256" key="3">
    <source>
        <dbReference type="SAM" id="SignalP"/>
    </source>
</evidence>
<dbReference type="Proteomes" id="UP001174909">
    <property type="component" value="Unassembled WGS sequence"/>
</dbReference>
<feature type="region of interest" description="Disordered" evidence="1">
    <location>
        <begin position="155"/>
        <end position="211"/>
    </location>
</feature>
<keyword evidence="2" id="KW-1133">Transmembrane helix</keyword>
<dbReference type="AlphaFoldDB" id="A0AA35RI91"/>
<feature type="compositionally biased region" description="Pro residues" evidence="1">
    <location>
        <begin position="160"/>
        <end position="176"/>
    </location>
</feature>
<dbReference type="PROSITE" id="PS51257">
    <property type="entry name" value="PROKAR_LIPOPROTEIN"/>
    <property type="match status" value="1"/>
</dbReference>
<evidence type="ECO:0000313" key="4">
    <source>
        <dbReference type="EMBL" id="CAI8011131.1"/>
    </source>
</evidence>
<evidence type="ECO:0000256" key="1">
    <source>
        <dbReference type="SAM" id="MobiDB-lite"/>
    </source>
</evidence>
<dbReference type="EMBL" id="CASHTH010001082">
    <property type="protein sequence ID" value="CAI8011131.1"/>
    <property type="molecule type" value="Genomic_DNA"/>
</dbReference>
<gene>
    <name evidence="4" type="ORF">GBAR_LOCUS7243</name>
</gene>
<reference evidence="4" key="1">
    <citation type="submission" date="2023-03" db="EMBL/GenBank/DDBJ databases">
        <authorList>
            <person name="Steffen K."/>
            <person name="Cardenas P."/>
        </authorList>
    </citation>
    <scope>NUCLEOTIDE SEQUENCE</scope>
</reference>
<comment type="caution">
    <text evidence="4">The sequence shown here is derived from an EMBL/GenBank/DDBJ whole genome shotgun (WGS) entry which is preliminary data.</text>
</comment>
<organism evidence="4 5">
    <name type="scientific">Geodia barretti</name>
    <name type="common">Barrett's horny sponge</name>
    <dbReference type="NCBI Taxonomy" id="519541"/>
    <lineage>
        <taxon>Eukaryota</taxon>
        <taxon>Metazoa</taxon>
        <taxon>Porifera</taxon>
        <taxon>Demospongiae</taxon>
        <taxon>Heteroscleromorpha</taxon>
        <taxon>Tetractinellida</taxon>
        <taxon>Astrophorina</taxon>
        <taxon>Geodiidae</taxon>
        <taxon>Geodia</taxon>
    </lineage>
</organism>
<feature type="signal peptide" evidence="3">
    <location>
        <begin position="1"/>
        <end position="29"/>
    </location>
</feature>
<keyword evidence="2" id="KW-0472">Membrane</keyword>
<feature type="compositionally biased region" description="Polar residues" evidence="1">
    <location>
        <begin position="201"/>
        <end position="211"/>
    </location>
</feature>
<feature type="transmembrane region" description="Helical" evidence="2">
    <location>
        <begin position="219"/>
        <end position="245"/>
    </location>
</feature>
<keyword evidence="3" id="KW-0732">Signal</keyword>
<keyword evidence="2" id="KW-0812">Transmembrane</keyword>
<accession>A0AA35RI91</accession>
<evidence type="ECO:0000313" key="5">
    <source>
        <dbReference type="Proteomes" id="UP001174909"/>
    </source>
</evidence>
<name>A0AA35RI91_GEOBA</name>
<sequence>MKMSTRRRPRIWWIESLVVLWTASVACRAMTTIHSVSLNVNGSRYITPNQVETVICRVTHNATSKSIVFHLNGDALDGTHQLQIGRTVRVEGYENCFVPPSSSQDKCNELILVVRAVPDVNNSRIFCRARSRDINSDMRRIDSSESVTIVVKDSVAEDPTPTPSCSPSPSSLPPSPSSHSTPSPHTPSPVPTPPAEEPSVGTDQQSKTNTVIPEGTGRWYAAALAAETVLLIAAVVLIVFLFCCLCKKSTKYHFNTEEMRPVSPPVIDSPDTKATYRRSTDLDLHTYADCDSKEPRYVETMPPQCVSDV</sequence>
<protein>
    <submittedName>
        <fullName evidence="4">Uncharacterized protein</fullName>
    </submittedName>
</protein>
<feature type="chain" id="PRO_5041317136" evidence="3">
    <location>
        <begin position="30"/>
        <end position="309"/>
    </location>
</feature>
<evidence type="ECO:0000256" key="2">
    <source>
        <dbReference type="SAM" id="Phobius"/>
    </source>
</evidence>
<feature type="compositionally biased region" description="Pro residues" evidence="1">
    <location>
        <begin position="184"/>
        <end position="196"/>
    </location>
</feature>
<keyword evidence="5" id="KW-1185">Reference proteome</keyword>
<proteinExistence type="predicted"/>